<keyword evidence="2" id="KW-0812">Transmembrane</keyword>
<gene>
    <name evidence="3" type="ORF">S03H2_18327</name>
</gene>
<keyword evidence="2" id="KW-0472">Membrane</keyword>
<proteinExistence type="predicted"/>
<protein>
    <submittedName>
        <fullName evidence="3">Uncharacterized protein</fullName>
    </submittedName>
</protein>
<accession>X1EWW5</accession>
<comment type="caution">
    <text evidence="3">The sequence shown here is derived from an EMBL/GenBank/DDBJ whole genome shotgun (WGS) entry which is preliminary data.</text>
</comment>
<feature type="transmembrane region" description="Helical" evidence="2">
    <location>
        <begin position="6"/>
        <end position="28"/>
    </location>
</feature>
<feature type="transmembrane region" description="Helical" evidence="2">
    <location>
        <begin position="115"/>
        <end position="136"/>
    </location>
</feature>
<keyword evidence="1" id="KW-0175">Coiled coil</keyword>
<feature type="coiled-coil region" evidence="1">
    <location>
        <begin position="47"/>
        <end position="95"/>
    </location>
</feature>
<keyword evidence="2" id="KW-1133">Transmembrane helix</keyword>
<organism evidence="3">
    <name type="scientific">marine sediment metagenome</name>
    <dbReference type="NCBI Taxonomy" id="412755"/>
    <lineage>
        <taxon>unclassified sequences</taxon>
        <taxon>metagenomes</taxon>
        <taxon>ecological metagenomes</taxon>
    </lineage>
</organism>
<name>X1EWW5_9ZZZZ</name>
<evidence type="ECO:0000256" key="2">
    <source>
        <dbReference type="SAM" id="Phobius"/>
    </source>
</evidence>
<sequence length="139" mass="15786">MGGIDYFIQITGLAIGTSGAVAGLVAIWSYRRQRRRRKEAPTLEDRIETLTQNLESSSAVISEIEDEISKRSHMAEKLREDVRRYEQLKELNQSQVEAIVQTVRSEIAGESRKSIWRNAIVTFAIALVFFFLGLWVGGR</sequence>
<dbReference type="AlphaFoldDB" id="X1EWW5"/>
<evidence type="ECO:0000256" key="1">
    <source>
        <dbReference type="SAM" id="Coils"/>
    </source>
</evidence>
<dbReference type="EMBL" id="BARU01009503">
    <property type="protein sequence ID" value="GAH37891.1"/>
    <property type="molecule type" value="Genomic_DNA"/>
</dbReference>
<evidence type="ECO:0000313" key="3">
    <source>
        <dbReference type="EMBL" id="GAH37891.1"/>
    </source>
</evidence>
<reference evidence="3" key="1">
    <citation type="journal article" date="2014" name="Front. Microbiol.">
        <title>High frequency of phylogenetically diverse reductive dehalogenase-homologous genes in deep subseafloor sedimentary metagenomes.</title>
        <authorList>
            <person name="Kawai M."/>
            <person name="Futagami T."/>
            <person name="Toyoda A."/>
            <person name="Takaki Y."/>
            <person name="Nishi S."/>
            <person name="Hori S."/>
            <person name="Arai W."/>
            <person name="Tsubouchi T."/>
            <person name="Morono Y."/>
            <person name="Uchiyama I."/>
            <person name="Ito T."/>
            <person name="Fujiyama A."/>
            <person name="Inagaki F."/>
            <person name="Takami H."/>
        </authorList>
    </citation>
    <scope>NUCLEOTIDE SEQUENCE</scope>
    <source>
        <strain evidence="3">Expedition CK06-06</strain>
    </source>
</reference>